<dbReference type="CDD" id="cd04905">
    <property type="entry name" value="ACT_CM-PDT"/>
    <property type="match status" value="1"/>
</dbReference>
<dbReference type="EMBL" id="OBQD01000008">
    <property type="protein sequence ID" value="SOC41193.1"/>
    <property type="molecule type" value="Genomic_DNA"/>
</dbReference>
<dbReference type="RefSeq" id="WP_097140518.1">
    <property type="nucleotide sequence ID" value="NZ_OBQD01000008.1"/>
</dbReference>
<proteinExistence type="predicted"/>
<dbReference type="PROSITE" id="PS51171">
    <property type="entry name" value="PREPHENATE_DEHYDR_3"/>
    <property type="match status" value="1"/>
</dbReference>
<keyword evidence="6" id="KW-0456">Lyase</keyword>
<dbReference type="PIRSF" id="PIRSF001500">
    <property type="entry name" value="Chor_mut_pdt_Ppr"/>
    <property type="match status" value="1"/>
</dbReference>
<evidence type="ECO:0000256" key="5">
    <source>
        <dbReference type="ARBA" id="ARBA00023222"/>
    </source>
</evidence>
<dbReference type="UniPathway" id="UPA00121">
    <property type="reaction ID" value="UER00345"/>
</dbReference>
<feature type="domain" description="ACT" evidence="10">
    <location>
        <begin position="199"/>
        <end position="274"/>
    </location>
</feature>
<dbReference type="SUPFAM" id="SSF55021">
    <property type="entry name" value="ACT-like"/>
    <property type="match status" value="1"/>
</dbReference>
<dbReference type="Gene3D" id="3.30.70.260">
    <property type="match status" value="1"/>
</dbReference>
<keyword evidence="4" id="KW-0057">Aromatic amino acid biosynthesis</keyword>
<dbReference type="InterPro" id="IPR045865">
    <property type="entry name" value="ACT-like_dom_sf"/>
</dbReference>
<evidence type="ECO:0000256" key="8">
    <source>
        <dbReference type="PIRSR" id="PIRSR001500-2"/>
    </source>
</evidence>
<dbReference type="InterPro" id="IPR008242">
    <property type="entry name" value="Chor_mutase/pphenate_deHydtase"/>
</dbReference>
<evidence type="ECO:0000256" key="3">
    <source>
        <dbReference type="ARBA" id="ARBA00022605"/>
    </source>
</evidence>
<dbReference type="InterPro" id="IPR018528">
    <property type="entry name" value="Preph_deHydtase_CS"/>
</dbReference>
<evidence type="ECO:0000259" key="10">
    <source>
        <dbReference type="PROSITE" id="PS51671"/>
    </source>
</evidence>
<evidence type="ECO:0000313" key="11">
    <source>
        <dbReference type="EMBL" id="SOC41193.1"/>
    </source>
</evidence>
<dbReference type="GO" id="GO:0009094">
    <property type="term" value="P:L-phenylalanine biosynthetic process"/>
    <property type="evidence" value="ECO:0007669"/>
    <property type="project" value="UniProtKB-UniPathway"/>
</dbReference>
<dbReference type="OrthoDB" id="9802281at2"/>
<dbReference type="NCBIfam" id="NF008866">
    <property type="entry name" value="PRK11899.1"/>
    <property type="match status" value="1"/>
</dbReference>
<evidence type="ECO:0000256" key="4">
    <source>
        <dbReference type="ARBA" id="ARBA00023141"/>
    </source>
</evidence>
<reference evidence="11 12" key="1">
    <citation type="submission" date="2017-08" db="EMBL/GenBank/DDBJ databases">
        <authorList>
            <person name="de Groot N.N."/>
        </authorList>
    </citation>
    <scope>NUCLEOTIDE SEQUENCE [LARGE SCALE GENOMIC DNA]</scope>
    <source>
        <strain evidence="11 12">JC85</strain>
    </source>
</reference>
<dbReference type="PANTHER" id="PTHR21022:SF19">
    <property type="entry name" value="PREPHENATE DEHYDRATASE-RELATED"/>
    <property type="match status" value="1"/>
</dbReference>
<dbReference type="GO" id="GO:0004664">
    <property type="term" value="F:prephenate dehydratase activity"/>
    <property type="evidence" value="ECO:0007669"/>
    <property type="project" value="UniProtKB-EC"/>
</dbReference>
<evidence type="ECO:0000259" key="9">
    <source>
        <dbReference type="PROSITE" id="PS51171"/>
    </source>
</evidence>
<organism evidence="11 12">
    <name type="scientific">Rhizobium subbaraonis</name>
    <dbReference type="NCBI Taxonomy" id="908946"/>
    <lineage>
        <taxon>Bacteria</taxon>
        <taxon>Pseudomonadati</taxon>
        <taxon>Pseudomonadota</taxon>
        <taxon>Alphaproteobacteria</taxon>
        <taxon>Hyphomicrobiales</taxon>
        <taxon>Rhizobiaceae</taxon>
        <taxon>Rhizobium/Agrobacterium group</taxon>
        <taxon>Rhizobium</taxon>
    </lineage>
</organism>
<dbReference type="CDD" id="cd13631">
    <property type="entry name" value="PBP2_Ct-PDT_like"/>
    <property type="match status" value="1"/>
</dbReference>
<dbReference type="PANTHER" id="PTHR21022">
    <property type="entry name" value="PREPHENATE DEHYDRATASE P PROTEIN"/>
    <property type="match status" value="1"/>
</dbReference>
<dbReference type="Gene3D" id="3.40.190.10">
    <property type="entry name" value="Periplasmic binding protein-like II"/>
    <property type="match status" value="2"/>
</dbReference>
<dbReference type="EC" id="4.2.1.51" evidence="2"/>
<dbReference type="PROSITE" id="PS00857">
    <property type="entry name" value="PREPHENATE_DEHYDR_1"/>
    <property type="match status" value="1"/>
</dbReference>
<accession>A0A285UHE9</accession>
<dbReference type="SUPFAM" id="SSF53850">
    <property type="entry name" value="Periplasmic binding protein-like II"/>
    <property type="match status" value="1"/>
</dbReference>
<feature type="domain" description="Prephenate dehydratase" evidence="9">
    <location>
        <begin position="7"/>
        <end position="182"/>
    </location>
</feature>
<gene>
    <name evidence="11" type="ORF">SAMN05892877_108141</name>
</gene>
<comment type="catalytic activity">
    <reaction evidence="7">
        <text>prephenate + H(+) = 3-phenylpyruvate + CO2 + H2O</text>
        <dbReference type="Rhea" id="RHEA:21648"/>
        <dbReference type="ChEBI" id="CHEBI:15377"/>
        <dbReference type="ChEBI" id="CHEBI:15378"/>
        <dbReference type="ChEBI" id="CHEBI:16526"/>
        <dbReference type="ChEBI" id="CHEBI:18005"/>
        <dbReference type="ChEBI" id="CHEBI:29934"/>
        <dbReference type="EC" id="4.2.1.51"/>
    </reaction>
</comment>
<sequence length="284" mass="31605">MIQKNNRIAFQGEFGANSDMACRDMFPQMEPLPCQTFEEAFLAVENGDADLAMIPIENTLAGRVADIHHLLPESRLHIVGEYFMPIRFQLMVLPGVTKDEVRTVHSHIHALGQCRRIVRMNGWKPVIAGDTAGAAKLVAEKGDRSMAALAPRLAADLYGLEIIAENVEDSESNVTRFVVLAREADVPARAKPDEVIVTTFVFNVRNIPAALYKALGGFATNGINMTKLESYQIGGKFFATQFYADIEGHPDDANLRRALEELRFFSEKVRILGSYRAHPMRLSM</sequence>
<keyword evidence="12" id="KW-1185">Reference proteome</keyword>
<name>A0A285UHE9_9HYPH</name>
<protein>
    <recommendedName>
        <fullName evidence="2">prephenate dehydratase</fullName>
        <ecNumber evidence="2">4.2.1.51</ecNumber>
    </recommendedName>
</protein>
<dbReference type="GO" id="GO:0005737">
    <property type="term" value="C:cytoplasm"/>
    <property type="evidence" value="ECO:0007669"/>
    <property type="project" value="TreeGrafter"/>
</dbReference>
<dbReference type="Proteomes" id="UP000219167">
    <property type="component" value="Unassembled WGS sequence"/>
</dbReference>
<feature type="site" description="Essential for prephenate dehydratase activity" evidence="8">
    <location>
        <position position="175"/>
    </location>
</feature>
<dbReference type="AlphaFoldDB" id="A0A285UHE9"/>
<keyword evidence="3" id="KW-0028">Amino-acid biosynthesis</keyword>
<evidence type="ECO:0000256" key="2">
    <source>
        <dbReference type="ARBA" id="ARBA00013147"/>
    </source>
</evidence>
<comment type="pathway">
    <text evidence="1">Amino-acid biosynthesis; L-phenylalanine biosynthesis; phenylpyruvate from prephenate: step 1/1.</text>
</comment>
<evidence type="ECO:0000256" key="6">
    <source>
        <dbReference type="ARBA" id="ARBA00023239"/>
    </source>
</evidence>
<dbReference type="PROSITE" id="PS51671">
    <property type="entry name" value="ACT"/>
    <property type="match status" value="1"/>
</dbReference>
<evidence type="ECO:0000313" key="12">
    <source>
        <dbReference type="Proteomes" id="UP000219167"/>
    </source>
</evidence>
<dbReference type="InterPro" id="IPR001086">
    <property type="entry name" value="Preph_deHydtase"/>
</dbReference>
<dbReference type="Pfam" id="PF00800">
    <property type="entry name" value="PDT"/>
    <property type="match status" value="1"/>
</dbReference>
<keyword evidence="5" id="KW-0584">Phenylalanine biosynthesis</keyword>
<evidence type="ECO:0000256" key="7">
    <source>
        <dbReference type="ARBA" id="ARBA00047848"/>
    </source>
</evidence>
<dbReference type="InterPro" id="IPR002912">
    <property type="entry name" value="ACT_dom"/>
</dbReference>
<evidence type="ECO:0000256" key="1">
    <source>
        <dbReference type="ARBA" id="ARBA00004741"/>
    </source>
</evidence>